<keyword evidence="1" id="KW-0282">Flagellum</keyword>
<dbReference type="RefSeq" id="WP_252820235.1">
    <property type="nucleotide sequence ID" value="NZ_JAMXQS010000007.1"/>
</dbReference>
<dbReference type="InterPro" id="IPR010845">
    <property type="entry name" value="FlaF"/>
</dbReference>
<name>A0ABT1C8P3_9HYPH</name>
<protein>
    <submittedName>
        <fullName evidence="1">Flagellar biosynthesis regulator FlaF</fullName>
    </submittedName>
</protein>
<gene>
    <name evidence="1" type="primary">flaF</name>
    <name evidence="1" type="ORF">NGM99_14765</name>
</gene>
<proteinExistence type="predicted"/>
<organism evidence="1 2">
    <name type="scientific">Mesorhizobium liriopis</name>
    <dbReference type="NCBI Taxonomy" id="2953882"/>
    <lineage>
        <taxon>Bacteria</taxon>
        <taxon>Pseudomonadati</taxon>
        <taxon>Pseudomonadota</taxon>
        <taxon>Alphaproteobacteria</taxon>
        <taxon>Hyphomicrobiales</taxon>
        <taxon>Phyllobacteriaceae</taxon>
        <taxon>Mesorhizobium</taxon>
    </lineage>
</organism>
<evidence type="ECO:0000313" key="2">
    <source>
        <dbReference type="Proteomes" id="UP001205906"/>
    </source>
</evidence>
<keyword evidence="2" id="KW-1185">Reference proteome</keyword>
<dbReference type="EMBL" id="JAMXQS010000007">
    <property type="protein sequence ID" value="MCO6051043.1"/>
    <property type="molecule type" value="Genomic_DNA"/>
</dbReference>
<dbReference type="NCBIfam" id="NF009434">
    <property type="entry name" value="PRK12793.1"/>
    <property type="match status" value="1"/>
</dbReference>
<comment type="caution">
    <text evidence="1">The sequence shown here is derived from an EMBL/GenBank/DDBJ whole genome shotgun (WGS) entry which is preliminary data.</text>
</comment>
<sequence length="115" mass="13153">MYQFAYDDIQTDSVAEARDREYQVLSRSIELLDAARRAGSNSHEAVEAIHYLNRVWTALLEDLGSSENELPKELRANLISIGLWLMREADELRQGRSDNWDGLIEVSAIIRDGMK</sequence>
<dbReference type="Proteomes" id="UP001205906">
    <property type="component" value="Unassembled WGS sequence"/>
</dbReference>
<keyword evidence="1" id="KW-0966">Cell projection</keyword>
<reference evidence="1 2" key="1">
    <citation type="submission" date="2022-06" db="EMBL/GenBank/DDBJ databases">
        <title>Mesorhizobium sp. strain RP14 Genome sequencing and assembly.</title>
        <authorList>
            <person name="Kim I."/>
        </authorList>
    </citation>
    <scope>NUCLEOTIDE SEQUENCE [LARGE SCALE GENOMIC DNA]</scope>
    <source>
        <strain evidence="2">RP14(2022)</strain>
    </source>
</reference>
<evidence type="ECO:0000313" key="1">
    <source>
        <dbReference type="EMBL" id="MCO6051043.1"/>
    </source>
</evidence>
<accession>A0ABT1C8P3</accession>
<dbReference type="Pfam" id="PF07309">
    <property type="entry name" value="FlaF"/>
    <property type="match status" value="1"/>
</dbReference>
<keyword evidence="1" id="KW-0969">Cilium</keyword>